<dbReference type="EMBL" id="MNPL01006953">
    <property type="protein sequence ID" value="OQR75045.1"/>
    <property type="molecule type" value="Genomic_DNA"/>
</dbReference>
<evidence type="ECO:0000256" key="1">
    <source>
        <dbReference type="SAM" id="MobiDB-lite"/>
    </source>
</evidence>
<dbReference type="AlphaFoldDB" id="A0A1V9XNG5"/>
<keyword evidence="3" id="KW-1185">Reference proteome</keyword>
<sequence length="151" mass="16807">SDLSLLPDDEEEEDVRARLNGRPTTEGFFHTYNATQFHRASLNSSSSSIYSRNNVVHQGRPYSLYQGKNAFESLISSSAERVLEKIKTRTIDLEPMDSVRNLAPPASPRTPPLVVAKARPRKLEPIRTISTEPQNPEPFGAPLLTPLPLAK</sequence>
<comment type="caution">
    <text evidence="2">The sequence shown here is derived from an EMBL/GenBank/DDBJ whole genome shotgun (WGS) entry which is preliminary data.</text>
</comment>
<protein>
    <submittedName>
        <fullName evidence="2">Uncharacterized protein</fullName>
    </submittedName>
</protein>
<gene>
    <name evidence="2" type="ORF">BIW11_08679</name>
</gene>
<reference evidence="2 3" key="1">
    <citation type="journal article" date="2017" name="Gigascience">
        <title>Draft genome of the honey bee ectoparasitic mite, Tropilaelaps mercedesae, is shaped by the parasitic life history.</title>
        <authorList>
            <person name="Dong X."/>
            <person name="Armstrong S.D."/>
            <person name="Xia D."/>
            <person name="Makepeace B.L."/>
            <person name="Darby A.C."/>
            <person name="Kadowaki T."/>
        </authorList>
    </citation>
    <scope>NUCLEOTIDE SEQUENCE [LARGE SCALE GENOMIC DNA]</scope>
    <source>
        <strain evidence="2">Wuxi-XJTLU</strain>
    </source>
</reference>
<evidence type="ECO:0000313" key="2">
    <source>
        <dbReference type="EMBL" id="OQR75045.1"/>
    </source>
</evidence>
<feature type="non-terminal residue" evidence="2">
    <location>
        <position position="1"/>
    </location>
</feature>
<dbReference type="InParanoid" id="A0A1V9XNG5"/>
<evidence type="ECO:0000313" key="3">
    <source>
        <dbReference type="Proteomes" id="UP000192247"/>
    </source>
</evidence>
<name>A0A1V9XNG5_9ACAR</name>
<organism evidence="2 3">
    <name type="scientific">Tropilaelaps mercedesae</name>
    <dbReference type="NCBI Taxonomy" id="418985"/>
    <lineage>
        <taxon>Eukaryota</taxon>
        <taxon>Metazoa</taxon>
        <taxon>Ecdysozoa</taxon>
        <taxon>Arthropoda</taxon>
        <taxon>Chelicerata</taxon>
        <taxon>Arachnida</taxon>
        <taxon>Acari</taxon>
        <taxon>Parasitiformes</taxon>
        <taxon>Mesostigmata</taxon>
        <taxon>Gamasina</taxon>
        <taxon>Dermanyssoidea</taxon>
        <taxon>Laelapidae</taxon>
        <taxon>Tropilaelaps</taxon>
    </lineage>
</organism>
<dbReference type="Proteomes" id="UP000192247">
    <property type="component" value="Unassembled WGS sequence"/>
</dbReference>
<feature type="region of interest" description="Disordered" evidence="1">
    <location>
        <begin position="94"/>
        <end position="151"/>
    </location>
</feature>
<accession>A0A1V9XNG5</accession>
<proteinExistence type="predicted"/>